<keyword evidence="2 3" id="KW-0479">Metal-binding</keyword>
<organism evidence="4 5">
    <name type="scientific">Flectobacillus roseus</name>
    <dbReference type="NCBI Taxonomy" id="502259"/>
    <lineage>
        <taxon>Bacteria</taxon>
        <taxon>Pseudomonadati</taxon>
        <taxon>Bacteroidota</taxon>
        <taxon>Cytophagia</taxon>
        <taxon>Cytophagales</taxon>
        <taxon>Flectobacillaceae</taxon>
        <taxon>Flectobacillus</taxon>
    </lineage>
</organism>
<gene>
    <name evidence="4" type="ORF">QM524_17445</name>
</gene>
<keyword evidence="5" id="KW-1185">Reference proteome</keyword>
<sequence>MILIKDITNYMERLAPLSLQESYDNAGLIVGDPSEEVKGILCTLDCTEVVVEEAIQSGCNLIIAHHPIVFKGLKKLNGKNYVERVVIKAIKNDIAIYASHTNLDHVEGGVNFKIAEKLGLQNVRILQPKKNLLKKLVTFVPVEHGQKVLDALYEAGAGQIGDYKNCSFRVEGTGTFRPTGGANPFIGTVDQDEEVKEFRIEVILQAHQEYMILSALKKAHPYEEVAYYLSNLENDLAQVGAGAIGSLDEVLEETSFLQYLKDAMALSTIRHTPLSGKKIQKVAVCGGAGGFLLNDAIRQGADVFVTADYKYHEFFDAENKIIICDIGHYESEVYTKELIISYLSEKFSNFAILKSQVNTNPVQYF</sequence>
<evidence type="ECO:0000256" key="1">
    <source>
        <dbReference type="ARBA" id="ARBA00006964"/>
    </source>
</evidence>
<proteinExistence type="inferred from homology"/>
<dbReference type="Gene3D" id="3.30.70.120">
    <property type="match status" value="1"/>
</dbReference>
<dbReference type="Gene3D" id="3.40.1390.30">
    <property type="entry name" value="NIF3 (NGG1p interacting factor 3)-like"/>
    <property type="match status" value="1"/>
</dbReference>
<accession>A0ABT6YBQ9</accession>
<dbReference type="PANTHER" id="PTHR13799:SF14">
    <property type="entry name" value="GTP CYCLOHYDROLASE 1 TYPE 2 HOMOLOG"/>
    <property type="match status" value="1"/>
</dbReference>
<comment type="caution">
    <text evidence="4">The sequence shown here is derived from an EMBL/GenBank/DDBJ whole genome shotgun (WGS) entry which is preliminary data.</text>
</comment>
<evidence type="ECO:0000256" key="3">
    <source>
        <dbReference type="PIRNR" id="PIRNR037489"/>
    </source>
</evidence>
<dbReference type="PIRSF" id="PIRSF037489">
    <property type="entry name" value="UCP037489_NIF3_YqfO"/>
    <property type="match status" value="1"/>
</dbReference>
<dbReference type="InterPro" id="IPR002678">
    <property type="entry name" value="DUF34/NIF3"/>
</dbReference>
<evidence type="ECO:0000256" key="2">
    <source>
        <dbReference type="ARBA" id="ARBA00022723"/>
    </source>
</evidence>
<dbReference type="PANTHER" id="PTHR13799">
    <property type="entry name" value="NGG1 INTERACTING FACTOR 3"/>
    <property type="match status" value="1"/>
</dbReference>
<dbReference type="InterPro" id="IPR036069">
    <property type="entry name" value="DUF34/NIF3_sf"/>
</dbReference>
<comment type="similarity">
    <text evidence="1 3">Belongs to the GTP cyclohydrolase I type 2/NIF3 family.</text>
</comment>
<dbReference type="InterPro" id="IPR017221">
    <property type="entry name" value="DUF34/NIF3_bac"/>
</dbReference>
<dbReference type="Pfam" id="PF01784">
    <property type="entry name" value="DUF34_NIF3"/>
    <property type="match status" value="1"/>
</dbReference>
<name>A0ABT6YBQ9_9BACT</name>
<dbReference type="RefSeq" id="WP_283345556.1">
    <property type="nucleotide sequence ID" value="NZ_JASHIF010000016.1"/>
</dbReference>
<dbReference type="EMBL" id="JASHIF010000016">
    <property type="protein sequence ID" value="MDI9861005.1"/>
    <property type="molecule type" value="Genomic_DNA"/>
</dbReference>
<reference evidence="4 5" key="1">
    <citation type="submission" date="2023-05" db="EMBL/GenBank/DDBJ databases">
        <title>Novel species of genus Flectobacillus isolated from stream in China.</title>
        <authorList>
            <person name="Lu H."/>
        </authorList>
    </citation>
    <scope>NUCLEOTIDE SEQUENCE [LARGE SCALE GENOMIC DNA]</scope>
    <source>
        <strain evidence="4 5">KCTC 42575</strain>
    </source>
</reference>
<evidence type="ECO:0000313" key="4">
    <source>
        <dbReference type="EMBL" id="MDI9861005.1"/>
    </source>
</evidence>
<dbReference type="Proteomes" id="UP001236507">
    <property type="component" value="Unassembled WGS sequence"/>
</dbReference>
<dbReference type="InterPro" id="IPR015867">
    <property type="entry name" value="N-reg_PII/ATP_PRibTrfase_C"/>
</dbReference>
<protein>
    <recommendedName>
        <fullName evidence="3">GTP cyclohydrolase 1 type 2 homolog</fullName>
    </recommendedName>
</protein>
<evidence type="ECO:0000313" key="5">
    <source>
        <dbReference type="Proteomes" id="UP001236507"/>
    </source>
</evidence>
<dbReference type="SUPFAM" id="SSF102705">
    <property type="entry name" value="NIF3 (NGG1p interacting factor 3)-like"/>
    <property type="match status" value="1"/>
</dbReference>
<dbReference type="NCBIfam" id="TIGR00486">
    <property type="entry name" value="YbgI_SA1388"/>
    <property type="match status" value="1"/>
</dbReference>